<dbReference type="EMBL" id="QLMA01000005">
    <property type="protein sequence ID" value="RAJ80202.1"/>
    <property type="molecule type" value="Genomic_DNA"/>
</dbReference>
<keyword evidence="3" id="KW-1185">Reference proteome</keyword>
<evidence type="ECO:0000256" key="1">
    <source>
        <dbReference type="SAM" id="Phobius"/>
    </source>
</evidence>
<dbReference type="Proteomes" id="UP000249819">
    <property type="component" value="Unassembled WGS sequence"/>
</dbReference>
<evidence type="ECO:0000313" key="2">
    <source>
        <dbReference type="EMBL" id="RAJ80202.1"/>
    </source>
</evidence>
<dbReference type="RefSeq" id="WP_111593211.1">
    <property type="nucleotide sequence ID" value="NZ_QLMA01000005.1"/>
</dbReference>
<proteinExistence type="predicted"/>
<protein>
    <submittedName>
        <fullName evidence="2">Uncharacterized protein</fullName>
    </submittedName>
</protein>
<dbReference type="AlphaFoldDB" id="A0A327VXI0"/>
<keyword evidence="1" id="KW-0812">Transmembrane</keyword>
<dbReference type="OrthoDB" id="673062at2"/>
<reference evidence="2 3" key="1">
    <citation type="submission" date="2018-06" db="EMBL/GenBank/DDBJ databases">
        <title>Genomic Encyclopedia of Archaeal and Bacterial Type Strains, Phase II (KMG-II): from individual species to whole genera.</title>
        <authorList>
            <person name="Goeker M."/>
        </authorList>
    </citation>
    <scope>NUCLEOTIDE SEQUENCE [LARGE SCALE GENOMIC DNA]</scope>
    <source>
        <strain evidence="2 3">DSM 29821</strain>
    </source>
</reference>
<comment type="caution">
    <text evidence="2">The sequence shown here is derived from an EMBL/GenBank/DDBJ whole genome shotgun (WGS) entry which is preliminary data.</text>
</comment>
<name>A0A327VXI0_9BACT</name>
<evidence type="ECO:0000313" key="3">
    <source>
        <dbReference type="Proteomes" id="UP000249819"/>
    </source>
</evidence>
<feature type="transmembrane region" description="Helical" evidence="1">
    <location>
        <begin position="57"/>
        <end position="76"/>
    </location>
</feature>
<organism evidence="2 3">
    <name type="scientific">Chitinophaga dinghuensis</name>
    <dbReference type="NCBI Taxonomy" id="1539050"/>
    <lineage>
        <taxon>Bacteria</taxon>
        <taxon>Pseudomonadati</taxon>
        <taxon>Bacteroidota</taxon>
        <taxon>Chitinophagia</taxon>
        <taxon>Chitinophagales</taxon>
        <taxon>Chitinophagaceae</taxon>
        <taxon>Chitinophaga</taxon>
    </lineage>
</organism>
<keyword evidence="1" id="KW-1133">Transmembrane helix</keyword>
<accession>A0A327VXI0</accession>
<sequence length="180" mass="20429">MTTDDVKAGIYRQLGIPDIYYTEKDKYVAVKPARSYAYYNPAKKNSSGAIEVKGVNWMMRILLSLFGFMTILGICISTDRWIFLGILLGEIALFFLSEWLAGTTKIIVDQDRIQVAKRDYFWKDYQGAYIAFWVEGRTPTTSLILMTSATTWDAIEISGVIGPNKLGTAIRDMEPPSWKE</sequence>
<gene>
    <name evidence="2" type="ORF">CLV59_105310</name>
</gene>
<feature type="transmembrane region" description="Helical" evidence="1">
    <location>
        <begin position="81"/>
        <end position="101"/>
    </location>
</feature>
<keyword evidence="1" id="KW-0472">Membrane</keyword>